<protein>
    <submittedName>
        <fullName evidence="1">Uncharacterized protein</fullName>
    </submittedName>
</protein>
<reference evidence="1" key="1">
    <citation type="journal article" date="2023" name="Plant J.">
        <title>Genome sequences and population genomics provide insights into the demographic history, inbreeding, and mutation load of two 'living fossil' tree species of Dipteronia.</title>
        <authorList>
            <person name="Feng Y."/>
            <person name="Comes H.P."/>
            <person name="Chen J."/>
            <person name="Zhu S."/>
            <person name="Lu R."/>
            <person name="Zhang X."/>
            <person name="Li P."/>
            <person name="Qiu J."/>
            <person name="Olsen K.M."/>
            <person name="Qiu Y."/>
        </authorList>
    </citation>
    <scope>NUCLEOTIDE SEQUENCE</scope>
    <source>
        <strain evidence="1">NBL</strain>
    </source>
</reference>
<dbReference type="EMBL" id="JANJYJ010000004">
    <property type="protein sequence ID" value="KAK3219545.1"/>
    <property type="molecule type" value="Genomic_DNA"/>
</dbReference>
<organism evidence="1 2">
    <name type="scientific">Dipteronia sinensis</name>
    <dbReference type="NCBI Taxonomy" id="43782"/>
    <lineage>
        <taxon>Eukaryota</taxon>
        <taxon>Viridiplantae</taxon>
        <taxon>Streptophyta</taxon>
        <taxon>Embryophyta</taxon>
        <taxon>Tracheophyta</taxon>
        <taxon>Spermatophyta</taxon>
        <taxon>Magnoliopsida</taxon>
        <taxon>eudicotyledons</taxon>
        <taxon>Gunneridae</taxon>
        <taxon>Pentapetalae</taxon>
        <taxon>rosids</taxon>
        <taxon>malvids</taxon>
        <taxon>Sapindales</taxon>
        <taxon>Sapindaceae</taxon>
        <taxon>Hippocastanoideae</taxon>
        <taxon>Acereae</taxon>
        <taxon>Dipteronia</taxon>
    </lineage>
</organism>
<keyword evidence="2" id="KW-1185">Reference proteome</keyword>
<evidence type="ECO:0000313" key="1">
    <source>
        <dbReference type="EMBL" id="KAK3219545.1"/>
    </source>
</evidence>
<dbReference type="Proteomes" id="UP001281410">
    <property type="component" value="Unassembled WGS sequence"/>
</dbReference>
<name>A0AAE0AKW4_9ROSI</name>
<evidence type="ECO:0000313" key="2">
    <source>
        <dbReference type="Proteomes" id="UP001281410"/>
    </source>
</evidence>
<sequence length="69" mass="7983">MPFPSLQLILVDNCPNLRKLPFNAESAKSLKAIVGDPDWWDKLEWDDEATKLAFTTKFNQLYSHSQEDD</sequence>
<accession>A0AAE0AKW4</accession>
<comment type="caution">
    <text evidence="1">The sequence shown here is derived from an EMBL/GenBank/DDBJ whole genome shotgun (WGS) entry which is preliminary data.</text>
</comment>
<gene>
    <name evidence="1" type="ORF">Dsin_013515</name>
</gene>
<dbReference type="AlphaFoldDB" id="A0AAE0AKW4"/>
<proteinExistence type="predicted"/>